<keyword evidence="2" id="KW-0732">Signal</keyword>
<protein>
    <submittedName>
        <fullName evidence="3">Uncharacterized protein</fullName>
    </submittedName>
</protein>
<feature type="region of interest" description="Disordered" evidence="1">
    <location>
        <begin position="52"/>
        <end position="82"/>
    </location>
</feature>
<proteinExistence type="predicted"/>
<evidence type="ECO:0000313" key="4">
    <source>
        <dbReference type="Proteomes" id="UP000694393"/>
    </source>
</evidence>
<evidence type="ECO:0000256" key="2">
    <source>
        <dbReference type="SAM" id="SignalP"/>
    </source>
</evidence>
<accession>A0A8C8S841</accession>
<name>A0A8C8S841_9SAUR</name>
<dbReference type="Pfam" id="PF01391">
    <property type="entry name" value="Collagen"/>
    <property type="match status" value="1"/>
</dbReference>
<keyword evidence="4" id="KW-1185">Reference proteome</keyword>
<dbReference type="Ensembl" id="ENSPCET00000017196.1">
    <property type="protein sequence ID" value="ENSPCEP00000016612.1"/>
    <property type="gene ID" value="ENSPCEG00000013052.1"/>
</dbReference>
<reference evidence="3" key="2">
    <citation type="submission" date="2025-09" db="UniProtKB">
        <authorList>
            <consortium name="Ensembl"/>
        </authorList>
    </citation>
    <scope>IDENTIFICATION</scope>
</reference>
<evidence type="ECO:0000313" key="3">
    <source>
        <dbReference type="Ensembl" id="ENSPCEP00000016612.1"/>
    </source>
</evidence>
<evidence type="ECO:0000256" key="1">
    <source>
        <dbReference type="SAM" id="MobiDB-lite"/>
    </source>
</evidence>
<dbReference type="AlphaFoldDB" id="A0A8C8S841"/>
<feature type="signal peptide" evidence="2">
    <location>
        <begin position="1"/>
        <end position="18"/>
    </location>
</feature>
<feature type="chain" id="PRO_5034437336" evidence="2">
    <location>
        <begin position="19"/>
        <end position="96"/>
    </location>
</feature>
<dbReference type="InterPro" id="IPR008160">
    <property type="entry name" value="Collagen"/>
</dbReference>
<dbReference type="Proteomes" id="UP000694393">
    <property type="component" value="Unplaced"/>
</dbReference>
<reference evidence="3" key="1">
    <citation type="submission" date="2025-08" db="UniProtKB">
        <authorList>
            <consortium name="Ensembl"/>
        </authorList>
    </citation>
    <scope>IDENTIFICATION</scope>
</reference>
<organism evidence="3 4">
    <name type="scientific">Pelusios castaneus</name>
    <name type="common">West African mud turtle</name>
    <dbReference type="NCBI Taxonomy" id="367368"/>
    <lineage>
        <taxon>Eukaryota</taxon>
        <taxon>Metazoa</taxon>
        <taxon>Chordata</taxon>
        <taxon>Craniata</taxon>
        <taxon>Vertebrata</taxon>
        <taxon>Euteleostomi</taxon>
        <taxon>Archelosauria</taxon>
        <taxon>Testudinata</taxon>
        <taxon>Testudines</taxon>
        <taxon>Pleurodira</taxon>
        <taxon>Pelomedusidae</taxon>
        <taxon>Pelusios</taxon>
    </lineage>
</organism>
<sequence length="96" mass="10001">HCIHRAAAVLHWHLLTLCLTVNYFLSPEVKLVGLGGNEQLAVLRGCPGIPGSAGAKGEPGPAGMRGEKGSLGSPGKMGPAGEKGKVINRFYLTNIR</sequence>